<dbReference type="PANTHER" id="PTHR42879">
    <property type="entry name" value="3-OXOACYL-(ACYL-CARRIER-PROTEIN) REDUCTASE"/>
    <property type="match status" value="1"/>
</dbReference>
<dbReference type="InterPro" id="IPR002347">
    <property type="entry name" value="SDR_fam"/>
</dbReference>
<dbReference type="Pfam" id="PF00106">
    <property type="entry name" value="adh_short"/>
    <property type="match status" value="1"/>
</dbReference>
<dbReference type="SUPFAM" id="SSF51735">
    <property type="entry name" value="NAD(P)-binding Rossmann-fold domains"/>
    <property type="match status" value="1"/>
</dbReference>
<sequence length="264" mass="27608">MELGLKGRRALVTGSTAGIGLATARTLAREGARVTVNGRTSERVQSTVDALRAELPGSAVDGIAADLSTASGCDELLLRVPEVDVLVNNVGIFEPKPFEQIPDADWLRFFETNVLSGVRLSRHYVGGMRSRDWGRIVFVSSESALQIPTEMIHYGMTKTAQLAIARGLAETLVGTGVTVNSVLPGPTASEGVGGFVAKMAADRGVDAGTVEKEFFASARPSSVIQRFATPDEVAAMIAYVCSAQASATTGAALRVDGGVLRSIA</sequence>
<organism evidence="3 4">
    <name type="scientific">Ramlibacter ginsenosidimutans</name>
    <dbReference type="NCBI Taxonomy" id="502333"/>
    <lineage>
        <taxon>Bacteria</taxon>
        <taxon>Pseudomonadati</taxon>
        <taxon>Pseudomonadota</taxon>
        <taxon>Betaproteobacteria</taxon>
        <taxon>Burkholderiales</taxon>
        <taxon>Comamonadaceae</taxon>
        <taxon>Ramlibacter</taxon>
    </lineage>
</organism>
<comment type="similarity">
    <text evidence="1 2">Belongs to the short-chain dehydrogenases/reductases (SDR) family.</text>
</comment>
<dbReference type="AlphaFoldDB" id="A0A934TSG4"/>
<evidence type="ECO:0000256" key="1">
    <source>
        <dbReference type="ARBA" id="ARBA00006484"/>
    </source>
</evidence>
<dbReference type="InterPro" id="IPR050259">
    <property type="entry name" value="SDR"/>
</dbReference>
<evidence type="ECO:0000256" key="2">
    <source>
        <dbReference type="RuleBase" id="RU000363"/>
    </source>
</evidence>
<dbReference type="PANTHER" id="PTHR42879:SF6">
    <property type="entry name" value="NADPH-DEPENDENT REDUCTASE BACG"/>
    <property type="match status" value="1"/>
</dbReference>
<evidence type="ECO:0000313" key="4">
    <source>
        <dbReference type="Proteomes" id="UP000630528"/>
    </source>
</evidence>
<reference evidence="3" key="1">
    <citation type="journal article" date="2012" name="J. Microbiol. Biotechnol.">
        <title>Ramlibacter ginsenosidimutans sp. nov., with ginsenoside-converting activity.</title>
        <authorList>
            <person name="Wang L."/>
            <person name="An D.S."/>
            <person name="Kim S.G."/>
            <person name="Jin F.X."/>
            <person name="Kim S.C."/>
            <person name="Lee S.T."/>
            <person name="Im W.T."/>
        </authorList>
    </citation>
    <scope>NUCLEOTIDE SEQUENCE</scope>
    <source>
        <strain evidence="3">KACC 17527</strain>
    </source>
</reference>
<dbReference type="RefSeq" id="WP_201167870.1">
    <property type="nucleotide sequence ID" value="NZ_JAEPWM010000002.1"/>
</dbReference>
<name>A0A934TSG4_9BURK</name>
<proteinExistence type="inferred from homology"/>
<comment type="caution">
    <text evidence="3">The sequence shown here is derived from an EMBL/GenBank/DDBJ whole genome shotgun (WGS) entry which is preliminary data.</text>
</comment>
<evidence type="ECO:0000313" key="3">
    <source>
        <dbReference type="EMBL" id="MBK6005932.1"/>
    </source>
</evidence>
<dbReference type="EMBL" id="JAEPWM010000002">
    <property type="protein sequence ID" value="MBK6005932.1"/>
    <property type="molecule type" value="Genomic_DNA"/>
</dbReference>
<dbReference type="InterPro" id="IPR036291">
    <property type="entry name" value="NAD(P)-bd_dom_sf"/>
</dbReference>
<dbReference type="Proteomes" id="UP000630528">
    <property type="component" value="Unassembled WGS sequence"/>
</dbReference>
<dbReference type="FunFam" id="3.40.50.720:FF:000084">
    <property type="entry name" value="Short-chain dehydrogenase reductase"/>
    <property type="match status" value="1"/>
</dbReference>
<dbReference type="PRINTS" id="PR00080">
    <property type="entry name" value="SDRFAMILY"/>
</dbReference>
<dbReference type="Gene3D" id="3.40.50.720">
    <property type="entry name" value="NAD(P)-binding Rossmann-like Domain"/>
    <property type="match status" value="1"/>
</dbReference>
<keyword evidence="4" id="KW-1185">Reference proteome</keyword>
<gene>
    <name evidence="3" type="ORF">JJB11_07475</name>
</gene>
<accession>A0A934TSG4</accession>
<dbReference type="PRINTS" id="PR00081">
    <property type="entry name" value="GDHRDH"/>
</dbReference>
<reference evidence="3" key="2">
    <citation type="submission" date="2021-01" db="EMBL/GenBank/DDBJ databases">
        <authorList>
            <person name="Kang M."/>
        </authorList>
    </citation>
    <scope>NUCLEOTIDE SEQUENCE</scope>
    <source>
        <strain evidence="3">KACC 17527</strain>
    </source>
</reference>
<protein>
    <submittedName>
        <fullName evidence="3">SDR family oxidoreductase</fullName>
    </submittedName>
</protein>